<feature type="compositionally biased region" description="Acidic residues" evidence="1">
    <location>
        <begin position="239"/>
        <end position="251"/>
    </location>
</feature>
<proteinExistence type="predicted"/>
<reference evidence="2 3" key="1">
    <citation type="journal article" date="2016" name="PLoS Pathog.">
        <title>Biosynthesis of antibiotic leucinostatins in bio-control fungus Purpureocillium lilacinum and their inhibition on phytophthora revealed by genome mining.</title>
        <authorList>
            <person name="Wang G."/>
            <person name="Liu Z."/>
            <person name="Lin R."/>
            <person name="Li E."/>
            <person name="Mao Z."/>
            <person name="Ling J."/>
            <person name="Yang Y."/>
            <person name="Yin W.B."/>
            <person name="Xie B."/>
        </authorList>
    </citation>
    <scope>NUCLEOTIDE SEQUENCE [LARGE SCALE GENOMIC DNA]</scope>
    <source>
        <strain evidence="2">170</strain>
    </source>
</reference>
<dbReference type="RefSeq" id="XP_018141217.1">
    <property type="nucleotide sequence ID" value="XM_018288196.1"/>
</dbReference>
<dbReference type="STRING" id="1380566.A0A179FE24"/>
<comment type="caution">
    <text evidence="2">The sequence shown here is derived from an EMBL/GenBank/DDBJ whole genome shotgun (WGS) entry which is preliminary data.</text>
</comment>
<gene>
    <name evidence="2" type="ORF">VFPPC_09706</name>
</gene>
<evidence type="ECO:0000313" key="2">
    <source>
        <dbReference type="EMBL" id="OAQ63637.1"/>
    </source>
</evidence>
<dbReference type="Proteomes" id="UP000078397">
    <property type="component" value="Unassembled WGS sequence"/>
</dbReference>
<dbReference type="EMBL" id="LSBJ02000006">
    <property type="protein sequence ID" value="OAQ63637.1"/>
    <property type="molecule type" value="Genomic_DNA"/>
</dbReference>
<feature type="region of interest" description="Disordered" evidence="1">
    <location>
        <begin position="239"/>
        <end position="261"/>
    </location>
</feature>
<accession>A0A179FE24</accession>
<protein>
    <submittedName>
        <fullName evidence="2">Uncharacterized protein</fullName>
    </submittedName>
</protein>
<dbReference type="OrthoDB" id="5343383at2759"/>
<organism evidence="2 3">
    <name type="scientific">Pochonia chlamydosporia 170</name>
    <dbReference type="NCBI Taxonomy" id="1380566"/>
    <lineage>
        <taxon>Eukaryota</taxon>
        <taxon>Fungi</taxon>
        <taxon>Dikarya</taxon>
        <taxon>Ascomycota</taxon>
        <taxon>Pezizomycotina</taxon>
        <taxon>Sordariomycetes</taxon>
        <taxon>Hypocreomycetidae</taxon>
        <taxon>Hypocreales</taxon>
        <taxon>Clavicipitaceae</taxon>
        <taxon>Pochonia</taxon>
    </lineage>
</organism>
<feature type="compositionally biased region" description="Basic and acidic residues" evidence="1">
    <location>
        <begin position="252"/>
        <end position="261"/>
    </location>
</feature>
<dbReference type="KEGG" id="pchm:VFPPC_09706"/>
<sequence length="261" mass="30124">MGGKSPYTPSELADLLSNFYQFLSTLHYDPAELQHPPTGGWPGLTTRAFGNWKDKTVVESKLIDYATADLEMIKSDCTDREEDIEFWSTKGKRHRKYIVYLAFGHESGGRELLLNVRDGEIIEDVLETDTLSPCDVRRYLNKLKLAYRSLKLIPCVGRITIEADKVPETVRKITEEEVLAQSVNWGTALDVQYVRQLYREHGWPEAFRREDAKAAVDSLMGLVMERRDDEWEMEDEYWLSEGEAEDVSMSEEDVRSENDEQ</sequence>
<evidence type="ECO:0000256" key="1">
    <source>
        <dbReference type="SAM" id="MobiDB-lite"/>
    </source>
</evidence>
<evidence type="ECO:0000313" key="3">
    <source>
        <dbReference type="Proteomes" id="UP000078397"/>
    </source>
</evidence>
<dbReference type="GeneID" id="28852190"/>
<dbReference type="AlphaFoldDB" id="A0A179FE24"/>
<name>A0A179FE24_METCM</name>
<keyword evidence="3" id="KW-1185">Reference proteome</keyword>